<keyword evidence="2" id="KW-1185">Reference proteome</keyword>
<dbReference type="AlphaFoldDB" id="A0A3P7WKM1"/>
<accession>A0A3P7WKM1</accession>
<evidence type="ECO:0000313" key="2">
    <source>
        <dbReference type="Proteomes" id="UP000277204"/>
    </source>
</evidence>
<name>A0A3P7WKM1_9TREM</name>
<dbReference type="EMBL" id="UZAI01000613">
    <property type="protein sequence ID" value="VDO54879.1"/>
    <property type="molecule type" value="Genomic_DNA"/>
</dbReference>
<gene>
    <name evidence="1" type="ORF">SMRZ_LOCUS2432</name>
</gene>
<protein>
    <submittedName>
        <fullName evidence="1">Uncharacterized protein</fullName>
    </submittedName>
</protein>
<organism evidence="1 2">
    <name type="scientific">Schistosoma margrebowiei</name>
    <dbReference type="NCBI Taxonomy" id="48269"/>
    <lineage>
        <taxon>Eukaryota</taxon>
        <taxon>Metazoa</taxon>
        <taxon>Spiralia</taxon>
        <taxon>Lophotrochozoa</taxon>
        <taxon>Platyhelminthes</taxon>
        <taxon>Trematoda</taxon>
        <taxon>Digenea</taxon>
        <taxon>Strigeidida</taxon>
        <taxon>Schistosomatoidea</taxon>
        <taxon>Schistosomatidae</taxon>
        <taxon>Schistosoma</taxon>
    </lineage>
</organism>
<evidence type="ECO:0000313" key="1">
    <source>
        <dbReference type="EMBL" id="VDO54879.1"/>
    </source>
</evidence>
<proteinExistence type="predicted"/>
<sequence length="90" mass="10136">MIPVIRIFLPRVCFFSKSSNSKSFEQASGCSTRASILSRTNETNAETSSSPTRFSSNCRLLCNRAVIVSDALIPKPMWVCIKFRYCARYS</sequence>
<dbReference type="Proteomes" id="UP000277204">
    <property type="component" value="Unassembled WGS sequence"/>
</dbReference>
<reference evidence="1 2" key="1">
    <citation type="submission" date="2018-11" db="EMBL/GenBank/DDBJ databases">
        <authorList>
            <consortium name="Pathogen Informatics"/>
        </authorList>
    </citation>
    <scope>NUCLEOTIDE SEQUENCE [LARGE SCALE GENOMIC DNA]</scope>
    <source>
        <strain evidence="1 2">Zambia</strain>
    </source>
</reference>